<dbReference type="RefSeq" id="WP_168298085.1">
    <property type="nucleotide sequence ID" value="NZ_CP071605.1"/>
</dbReference>
<keyword evidence="2" id="KW-0238">DNA-binding</keyword>
<organism evidence="2 3">
    <name type="scientific">Rhizobium binae</name>
    <dbReference type="NCBI Taxonomy" id="1138190"/>
    <lineage>
        <taxon>Bacteria</taxon>
        <taxon>Pseudomonadati</taxon>
        <taxon>Pseudomonadota</taxon>
        <taxon>Alphaproteobacteria</taxon>
        <taxon>Hyphomicrobiales</taxon>
        <taxon>Rhizobiaceae</taxon>
        <taxon>Rhizobium/Agrobacterium group</taxon>
        <taxon>Rhizobium</taxon>
    </lineage>
</organism>
<dbReference type="PANTHER" id="PTHR33164:SF43">
    <property type="entry name" value="HTH-TYPE TRANSCRIPTIONAL REPRESSOR YETL"/>
    <property type="match status" value="1"/>
</dbReference>
<dbReference type="GO" id="GO:0003677">
    <property type="term" value="F:DNA binding"/>
    <property type="evidence" value="ECO:0007669"/>
    <property type="project" value="UniProtKB-KW"/>
</dbReference>
<dbReference type="SMART" id="SM00347">
    <property type="entry name" value="HTH_MARR"/>
    <property type="match status" value="1"/>
</dbReference>
<dbReference type="EMBL" id="JBEPMY010000019">
    <property type="protein sequence ID" value="MET3757610.1"/>
    <property type="molecule type" value="Genomic_DNA"/>
</dbReference>
<evidence type="ECO:0000313" key="3">
    <source>
        <dbReference type="Proteomes" id="UP001549077"/>
    </source>
</evidence>
<proteinExistence type="predicted"/>
<reference evidence="2 3" key="1">
    <citation type="submission" date="2024-06" db="EMBL/GenBank/DDBJ databases">
        <title>Genomic Encyclopedia of Type Strains, Phase IV (KMG-IV): sequencing the most valuable type-strain genomes for metagenomic binning, comparative biology and taxonomic classification.</title>
        <authorList>
            <person name="Goeker M."/>
        </authorList>
    </citation>
    <scope>NUCLEOTIDE SEQUENCE [LARGE SCALE GENOMIC DNA]</scope>
    <source>
        <strain evidence="2 3">DSM 29288</strain>
    </source>
</reference>
<sequence length="155" mass="16809">MSSAEAAKFTENSERSAETPILDQRIYEGLAGMRLAMRRFLSFSETALSAARVTSQQYQALLVIKVGTMITMGTLAEQMLLQHNGAVQLVDRLASAGLAQRIPSVEDKRSVFITLTSEGKTLVEALAKVHLEGMLANEPLLAESLTMLRSLALLG</sequence>
<accession>A0ABV2MMD3</accession>
<dbReference type="SUPFAM" id="SSF46785">
    <property type="entry name" value="Winged helix' DNA-binding domain"/>
    <property type="match status" value="1"/>
</dbReference>
<name>A0ABV2MMD3_9HYPH</name>
<dbReference type="InterPro" id="IPR036390">
    <property type="entry name" value="WH_DNA-bd_sf"/>
</dbReference>
<dbReference type="PROSITE" id="PS50995">
    <property type="entry name" value="HTH_MARR_2"/>
    <property type="match status" value="1"/>
</dbReference>
<dbReference type="InterPro" id="IPR039422">
    <property type="entry name" value="MarR/SlyA-like"/>
</dbReference>
<keyword evidence="3" id="KW-1185">Reference proteome</keyword>
<feature type="domain" description="HTH marR-type" evidence="1">
    <location>
        <begin position="23"/>
        <end position="155"/>
    </location>
</feature>
<dbReference type="Proteomes" id="UP001549077">
    <property type="component" value="Unassembled WGS sequence"/>
</dbReference>
<evidence type="ECO:0000259" key="1">
    <source>
        <dbReference type="PROSITE" id="PS50995"/>
    </source>
</evidence>
<gene>
    <name evidence="2" type="ORF">ABID08_004991</name>
</gene>
<dbReference type="InterPro" id="IPR036388">
    <property type="entry name" value="WH-like_DNA-bd_sf"/>
</dbReference>
<protein>
    <submittedName>
        <fullName evidence="2">DNA-binding MarR family transcriptional regulator</fullName>
    </submittedName>
</protein>
<comment type="caution">
    <text evidence="2">The sequence shown here is derived from an EMBL/GenBank/DDBJ whole genome shotgun (WGS) entry which is preliminary data.</text>
</comment>
<evidence type="ECO:0000313" key="2">
    <source>
        <dbReference type="EMBL" id="MET3757610.1"/>
    </source>
</evidence>
<dbReference type="GeneID" id="91150936"/>
<dbReference type="Gene3D" id="1.10.10.10">
    <property type="entry name" value="Winged helix-like DNA-binding domain superfamily/Winged helix DNA-binding domain"/>
    <property type="match status" value="1"/>
</dbReference>
<dbReference type="Pfam" id="PF12802">
    <property type="entry name" value="MarR_2"/>
    <property type="match status" value="1"/>
</dbReference>
<dbReference type="PANTHER" id="PTHR33164">
    <property type="entry name" value="TRANSCRIPTIONAL REGULATOR, MARR FAMILY"/>
    <property type="match status" value="1"/>
</dbReference>
<dbReference type="InterPro" id="IPR000835">
    <property type="entry name" value="HTH_MarR-typ"/>
</dbReference>